<sequence>MMTSDYIDLVWGEFPGIPDVIGGDAELDLILASVLGIFNLCFSIFGATSVIKSRSTKDYDMLLSCVVTTGCVNMLVAYLRRNSTDDSWLGWAFTVTLMLDAVLNATTAFRIVRAYPLDAYTLPQYMPVVRTDLEVSEYVWIARPDLKEKSCARGVGGIDKSILSHPA</sequence>
<comment type="caution">
    <text evidence="2">The sequence shown here is derived from an EMBL/GenBank/DDBJ whole genome shotgun (WGS) entry which is preliminary data.</text>
</comment>
<organism evidence="2 3">
    <name type="scientific">Mycena maculata</name>
    <dbReference type="NCBI Taxonomy" id="230809"/>
    <lineage>
        <taxon>Eukaryota</taxon>
        <taxon>Fungi</taxon>
        <taxon>Dikarya</taxon>
        <taxon>Basidiomycota</taxon>
        <taxon>Agaricomycotina</taxon>
        <taxon>Agaricomycetes</taxon>
        <taxon>Agaricomycetidae</taxon>
        <taxon>Agaricales</taxon>
        <taxon>Marasmiineae</taxon>
        <taxon>Mycenaceae</taxon>
        <taxon>Mycena</taxon>
    </lineage>
</organism>
<gene>
    <name evidence="2" type="ORF">DFH07DRAFT_173240</name>
</gene>
<keyword evidence="1" id="KW-1133">Transmembrane helix</keyword>
<evidence type="ECO:0000313" key="3">
    <source>
        <dbReference type="Proteomes" id="UP001215280"/>
    </source>
</evidence>
<keyword evidence="3" id="KW-1185">Reference proteome</keyword>
<evidence type="ECO:0000256" key="1">
    <source>
        <dbReference type="SAM" id="Phobius"/>
    </source>
</evidence>
<name>A0AAD7HXE6_9AGAR</name>
<accession>A0AAD7HXE6</accession>
<feature type="transmembrane region" description="Helical" evidence="1">
    <location>
        <begin position="29"/>
        <end position="47"/>
    </location>
</feature>
<proteinExistence type="predicted"/>
<feature type="transmembrane region" description="Helical" evidence="1">
    <location>
        <begin position="59"/>
        <end position="79"/>
    </location>
</feature>
<dbReference type="AlphaFoldDB" id="A0AAD7HXE6"/>
<reference evidence="2" key="1">
    <citation type="submission" date="2023-03" db="EMBL/GenBank/DDBJ databases">
        <title>Massive genome expansion in bonnet fungi (Mycena s.s.) driven by repeated elements and novel gene families across ecological guilds.</title>
        <authorList>
            <consortium name="Lawrence Berkeley National Laboratory"/>
            <person name="Harder C.B."/>
            <person name="Miyauchi S."/>
            <person name="Viragh M."/>
            <person name="Kuo A."/>
            <person name="Thoen E."/>
            <person name="Andreopoulos B."/>
            <person name="Lu D."/>
            <person name="Skrede I."/>
            <person name="Drula E."/>
            <person name="Henrissat B."/>
            <person name="Morin E."/>
            <person name="Kohler A."/>
            <person name="Barry K."/>
            <person name="LaButti K."/>
            <person name="Morin E."/>
            <person name="Salamov A."/>
            <person name="Lipzen A."/>
            <person name="Mereny Z."/>
            <person name="Hegedus B."/>
            <person name="Baldrian P."/>
            <person name="Stursova M."/>
            <person name="Weitz H."/>
            <person name="Taylor A."/>
            <person name="Grigoriev I.V."/>
            <person name="Nagy L.G."/>
            <person name="Martin F."/>
            <person name="Kauserud H."/>
        </authorList>
    </citation>
    <scope>NUCLEOTIDE SEQUENCE</scope>
    <source>
        <strain evidence="2">CBHHK188m</strain>
    </source>
</reference>
<dbReference type="EMBL" id="JARJLG010000191">
    <property type="protein sequence ID" value="KAJ7730367.1"/>
    <property type="molecule type" value="Genomic_DNA"/>
</dbReference>
<keyword evidence="1" id="KW-0472">Membrane</keyword>
<dbReference type="Proteomes" id="UP001215280">
    <property type="component" value="Unassembled WGS sequence"/>
</dbReference>
<evidence type="ECO:0000313" key="2">
    <source>
        <dbReference type="EMBL" id="KAJ7730367.1"/>
    </source>
</evidence>
<feature type="transmembrane region" description="Helical" evidence="1">
    <location>
        <begin position="91"/>
        <end position="112"/>
    </location>
</feature>
<protein>
    <submittedName>
        <fullName evidence="2">Uncharacterized protein</fullName>
    </submittedName>
</protein>
<keyword evidence="1" id="KW-0812">Transmembrane</keyword>